<accession>A8TKJ7</accession>
<proteinExistence type="predicted"/>
<organism evidence="1 2">
    <name type="scientific">Sulfolobus spindle-shaped virus 4</name>
    <dbReference type="NCBI Taxonomy" id="459290"/>
    <lineage>
        <taxon>Viruses</taxon>
        <taxon>Viruses incertae sedis</taxon>
        <taxon>Fuselloviridae</taxon>
        <taxon>Alphafusellovirus</taxon>
        <taxon>Alphafusellovirus arnavatnense</taxon>
    </lineage>
</organism>
<keyword evidence="2" id="KW-1185">Reference proteome</keyword>
<dbReference type="GeneID" id="5758799"/>
<evidence type="ECO:0000313" key="1">
    <source>
        <dbReference type="EMBL" id="ABV26214.1"/>
    </source>
</evidence>
<dbReference type="OrthoDB" id="22332at10239"/>
<reference evidence="1 2" key="1">
    <citation type="journal article" date="2008" name="Microbiology">
        <title>Evidence for the horizontal transfer of an integrase gene from a fusellovirus to a pRN-like plasmid within a single strain of Sulfolobus and the implications for plasmid survival.</title>
        <authorList>
            <person name="Peng X."/>
        </authorList>
    </citation>
    <scope>NUCLEOTIDE SEQUENCE</scope>
</reference>
<dbReference type="EMBL" id="EU030938">
    <property type="protein sequence ID" value="ABV26214.1"/>
    <property type="molecule type" value="Genomic_DNA"/>
</dbReference>
<dbReference type="Proteomes" id="UP000000782">
    <property type="component" value="Segment"/>
</dbReference>
<dbReference type="RefSeq" id="YP_001552205.1">
    <property type="nucleotide sequence ID" value="NC_009986.1"/>
</dbReference>
<protein>
    <submittedName>
        <fullName evidence="1">Putative zinc finger, C2H2 type</fullName>
    </submittedName>
</protein>
<sequence length="80" mass="9631">MLFRCPVCGFTSVTLFAVKQHARKNHTLTKCPVCQKSYRRLNQHFYSQTDIEHLTYCYLYSTYKLPYHVRLTIKNKLRVE</sequence>
<name>A8TKJ7_9VIRU</name>
<evidence type="ECO:0000313" key="2">
    <source>
        <dbReference type="Proteomes" id="UP000000782"/>
    </source>
</evidence>
<dbReference type="KEGG" id="vg:5758799"/>